<evidence type="ECO:0000313" key="2">
    <source>
        <dbReference type="EMBL" id="RAN64894.1"/>
    </source>
</evidence>
<dbReference type="Proteomes" id="UP000249099">
    <property type="component" value="Unassembled WGS sequence"/>
</dbReference>
<dbReference type="GO" id="GO:0009103">
    <property type="term" value="P:lipopolysaccharide biosynthetic process"/>
    <property type="evidence" value="ECO:0007669"/>
    <property type="project" value="TreeGrafter"/>
</dbReference>
<evidence type="ECO:0000256" key="1">
    <source>
        <dbReference type="ARBA" id="ARBA00022679"/>
    </source>
</evidence>
<gene>
    <name evidence="2" type="ORF">B8A44_01490</name>
</gene>
<dbReference type="GO" id="GO:0016757">
    <property type="term" value="F:glycosyltransferase activity"/>
    <property type="evidence" value="ECO:0007669"/>
    <property type="project" value="InterPro"/>
</dbReference>
<proteinExistence type="predicted"/>
<name>A0A328KR67_9LACT</name>
<dbReference type="InterPro" id="IPR001296">
    <property type="entry name" value="Glyco_trans_1"/>
</dbReference>
<protein>
    <submittedName>
        <fullName evidence="2">Glycosyl transferase family 1</fullName>
    </submittedName>
</protein>
<sequence length="337" mass="38179">MKVFLHSDMQDAIEKSGVGRAMMHQQLALDAAGIDYTLEDTGDYDIIHINTIFPQSYLKAKQAKRQGKAVIYHAHSTEEDFRDSFTGANLVAPLFKRWIRRCYNSGDLIITPSTYAKNLLDQYNLTPDIKVVSNGIDLDYWQASADEIATFNNTYRRDINKPLVISVGLPIKRKGIIEFVELARQCPDKEFIWFGHTNPAYLPKDVRAAYETKLPNLTFAGYVERDILRIAYQACDLYLFMTYEETEGIVLLEALASQTNVIVRDIPVFNAPFSHGKNIYKANSLADFKVQMDDLLAGKIPSLTQPGYKIAQSRSIQQVGQQLKSCYQLALNCVQNI</sequence>
<dbReference type="PANTHER" id="PTHR46401:SF2">
    <property type="entry name" value="GLYCOSYLTRANSFERASE WBBK-RELATED"/>
    <property type="match status" value="1"/>
</dbReference>
<dbReference type="PANTHER" id="PTHR46401">
    <property type="entry name" value="GLYCOSYLTRANSFERASE WBBK-RELATED"/>
    <property type="match status" value="1"/>
</dbReference>
<reference evidence="2 3" key="1">
    <citation type="submission" date="2017-03" db="EMBL/GenBank/DDBJ databases">
        <title>wgs assembly of Dolosigranulum pigrum KPL CDC strains.</title>
        <authorList>
            <person name="Brugger S.D."/>
            <person name="Pettigrew M."/>
            <person name="Kong Y."/>
            <person name="Lemon K.P."/>
        </authorList>
    </citation>
    <scope>NUCLEOTIDE SEQUENCE [LARGE SCALE GENOMIC DNA]</scope>
    <source>
        <strain evidence="2 3">KPL1931_CDC4294-98</strain>
    </source>
</reference>
<comment type="caution">
    <text evidence="2">The sequence shown here is derived from an EMBL/GenBank/DDBJ whole genome shotgun (WGS) entry which is preliminary data.</text>
</comment>
<dbReference type="EMBL" id="NAQV01000004">
    <property type="protein sequence ID" value="RAN64894.1"/>
    <property type="molecule type" value="Genomic_DNA"/>
</dbReference>
<dbReference type="RefSeq" id="WP_111948790.1">
    <property type="nucleotide sequence ID" value="NZ_CALUAQ010000008.1"/>
</dbReference>
<dbReference type="Pfam" id="PF00534">
    <property type="entry name" value="Glycos_transf_1"/>
    <property type="match status" value="1"/>
</dbReference>
<dbReference type="Gene3D" id="3.40.50.2000">
    <property type="entry name" value="Glycogen Phosphorylase B"/>
    <property type="match status" value="2"/>
</dbReference>
<dbReference type="Pfam" id="PF13439">
    <property type="entry name" value="Glyco_transf_4"/>
    <property type="match status" value="1"/>
</dbReference>
<dbReference type="AlphaFoldDB" id="A0A328KR67"/>
<dbReference type="InterPro" id="IPR028098">
    <property type="entry name" value="Glyco_trans_4-like_N"/>
</dbReference>
<keyword evidence="1 2" id="KW-0808">Transferase</keyword>
<organism evidence="2 3">
    <name type="scientific">Dolosigranulum pigrum</name>
    <dbReference type="NCBI Taxonomy" id="29394"/>
    <lineage>
        <taxon>Bacteria</taxon>
        <taxon>Bacillati</taxon>
        <taxon>Bacillota</taxon>
        <taxon>Bacilli</taxon>
        <taxon>Lactobacillales</taxon>
        <taxon>Carnobacteriaceae</taxon>
        <taxon>Dolosigranulum</taxon>
    </lineage>
</organism>
<evidence type="ECO:0000313" key="3">
    <source>
        <dbReference type="Proteomes" id="UP000249099"/>
    </source>
</evidence>
<accession>A0A328KR67</accession>
<dbReference type="SUPFAM" id="SSF53756">
    <property type="entry name" value="UDP-Glycosyltransferase/glycogen phosphorylase"/>
    <property type="match status" value="1"/>
</dbReference>